<dbReference type="AlphaFoldDB" id="A0A0A9FXN8"/>
<reference evidence="1" key="1">
    <citation type="submission" date="2014-09" db="EMBL/GenBank/DDBJ databases">
        <authorList>
            <person name="Magalhaes I.L.F."/>
            <person name="Oliveira U."/>
            <person name="Santos F.R."/>
            <person name="Vidigal T.H.D.A."/>
            <person name="Brescovit A.D."/>
            <person name="Santos A.J."/>
        </authorList>
    </citation>
    <scope>NUCLEOTIDE SEQUENCE</scope>
    <source>
        <tissue evidence="1">Shoot tissue taken approximately 20 cm above the soil surface</tissue>
    </source>
</reference>
<protein>
    <submittedName>
        <fullName evidence="1">Uncharacterized protein</fullName>
    </submittedName>
</protein>
<dbReference type="EMBL" id="GBRH01181892">
    <property type="protein sequence ID" value="JAE16004.1"/>
    <property type="molecule type" value="Transcribed_RNA"/>
</dbReference>
<accession>A0A0A9FXN8</accession>
<name>A0A0A9FXN8_ARUDO</name>
<proteinExistence type="predicted"/>
<reference evidence="1" key="2">
    <citation type="journal article" date="2015" name="Data Brief">
        <title>Shoot transcriptome of the giant reed, Arundo donax.</title>
        <authorList>
            <person name="Barrero R.A."/>
            <person name="Guerrero F.D."/>
            <person name="Moolhuijzen P."/>
            <person name="Goolsby J.A."/>
            <person name="Tidwell J."/>
            <person name="Bellgard S.E."/>
            <person name="Bellgard M.I."/>
        </authorList>
    </citation>
    <scope>NUCLEOTIDE SEQUENCE</scope>
    <source>
        <tissue evidence="1">Shoot tissue taken approximately 20 cm above the soil surface</tissue>
    </source>
</reference>
<sequence>MYLAFFRNLLGCSFTGDIPKEIGNLSQLTFL</sequence>
<organism evidence="1">
    <name type="scientific">Arundo donax</name>
    <name type="common">Giant reed</name>
    <name type="synonym">Donax arundinaceus</name>
    <dbReference type="NCBI Taxonomy" id="35708"/>
    <lineage>
        <taxon>Eukaryota</taxon>
        <taxon>Viridiplantae</taxon>
        <taxon>Streptophyta</taxon>
        <taxon>Embryophyta</taxon>
        <taxon>Tracheophyta</taxon>
        <taxon>Spermatophyta</taxon>
        <taxon>Magnoliopsida</taxon>
        <taxon>Liliopsida</taxon>
        <taxon>Poales</taxon>
        <taxon>Poaceae</taxon>
        <taxon>PACMAD clade</taxon>
        <taxon>Arundinoideae</taxon>
        <taxon>Arundineae</taxon>
        <taxon>Arundo</taxon>
    </lineage>
</organism>
<evidence type="ECO:0000313" key="1">
    <source>
        <dbReference type="EMBL" id="JAE16004.1"/>
    </source>
</evidence>